<dbReference type="Gene3D" id="3.40.630.30">
    <property type="match status" value="1"/>
</dbReference>
<dbReference type="InterPro" id="IPR050769">
    <property type="entry name" value="NAT_camello-type"/>
</dbReference>
<name>A0A091CT39_FUKDA</name>
<dbReference type="CDD" id="cd04301">
    <property type="entry name" value="NAT_SF"/>
    <property type="match status" value="1"/>
</dbReference>
<dbReference type="GO" id="GO:0008080">
    <property type="term" value="F:N-acetyltransferase activity"/>
    <property type="evidence" value="ECO:0007669"/>
    <property type="project" value="InterPro"/>
</dbReference>
<accession>A0A091CT39</accession>
<keyword evidence="2" id="KW-1133">Transmembrane helix</keyword>
<dbReference type="OMA" id="YVPTLCV"/>
<dbReference type="SUPFAM" id="SSF55729">
    <property type="entry name" value="Acyl-CoA N-acyltransferases (Nat)"/>
    <property type="match status" value="1"/>
</dbReference>
<evidence type="ECO:0000313" key="4">
    <source>
        <dbReference type="EMBL" id="KFO21078.1"/>
    </source>
</evidence>
<feature type="transmembrane region" description="Helical" evidence="2">
    <location>
        <begin position="43"/>
        <end position="62"/>
    </location>
</feature>
<dbReference type="OrthoDB" id="41532at2759"/>
<dbReference type="eggNOG" id="KOG3139">
    <property type="taxonomic scope" value="Eukaryota"/>
</dbReference>
<evidence type="ECO:0000313" key="5">
    <source>
        <dbReference type="Proteomes" id="UP000028990"/>
    </source>
</evidence>
<dbReference type="InterPro" id="IPR000182">
    <property type="entry name" value="GNAT_dom"/>
</dbReference>
<evidence type="ECO:0000259" key="3">
    <source>
        <dbReference type="PROSITE" id="PS51186"/>
    </source>
</evidence>
<keyword evidence="1 4" id="KW-0808">Transferase</keyword>
<feature type="transmembrane region" description="Helical" evidence="2">
    <location>
        <begin position="68"/>
        <end position="90"/>
    </location>
</feature>
<dbReference type="STRING" id="885580.ENSFDAP00000003000"/>
<dbReference type="EMBL" id="KN124472">
    <property type="protein sequence ID" value="KFO21078.1"/>
    <property type="molecule type" value="Genomic_DNA"/>
</dbReference>
<gene>
    <name evidence="4" type="ORF">H920_17431</name>
</gene>
<protein>
    <submittedName>
        <fullName evidence="4">Putative N-acetyltransferase 8B</fullName>
    </submittedName>
</protein>
<organism evidence="4 5">
    <name type="scientific">Fukomys damarensis</name>
    <name type="common">Damaraland mole rat</name>
    <name type="synonym">Cryptomys damarensis</name>
    <dbReference type="NCBI Taxonomy" id="885580"/>
    <lineage>
        <taxon>Eukaryota</taxon>
        <taxon>Metazoa</taxon>
        <taxon>Chordata</taxon>
        <taxon>Craniata</taxon>
        <taxon>Vertebrata</taxon>
        <taxon>Euteleostomi</taxon>
        <taxon>Mammalia</taxon>
        <taxon>Eutheria</taxon>
        <taxon>Euarchontoglires</taxon>
        <taxon>Glires</taxon>
        <taxon>Rodentia</taxon>
        <taxon>Hystricomorpha</taxon>
        <taxon>Bathyergidae</taxon>
        <taxon>Fukomys</taxon>
    </lineage>
</organism>
<dbReference type="Pfam" id="PF00583">
    <property type="entry name" value="Acetyltransf_1"/>
    <property type="match status" value="1"/>
</dbReference>
<dbReference type="InterPro" id="IPR016181">
    <property type="entry name" value="Acyl_CoA_acyltransferase"/>
</dbReference>
<reference evidence="4 5" key="1">
    <citation type="submission" date="2013-11" db="EMBL/GenBank/DDBJ databases">
        <title>The Damaraland mole rat (Fukomys damarensis) genome and evolution of African mole rats.</title>
        <authorList>
            <person name="Gladyshev V.N."/>
            <person name="Fang X."/>
        </authorList>
    </citation>
    <scope>NUCLEOTIDE SEQUENCE [LARGE SCALE GENOMIC DNA]</scope>
    <source>
        <tissue evidence="4">Liver</tissue>
    </source>
</reference>
<sequence length="229" mass="25903">MAPYHIRKYQESDRTPVLDLFYKGMMEHIPATFYHTLKLPQTLVFLIGVPLCILLTCGSWLLALVSSFAFFVFLLLLVRCPWKLYVAICLRTDMADITKSYLSACDSCFWVAESQGQVVGTVCARPVKNPPLGKKQLQLFHLSVAMEHRGEGIGKALVRTVLQFARDQGYGEVVLETSIVQYSALALYLHIGFQKTDQYFFSFITRLMAFPTVRLTYYLPTAGHSGVLL</sequence>
<dbReference type="PANTHER" id="PTHR13947:SF48">
    <property type="entry name" value="N-ACETYLTRANSFERASE 8-RELATED"/>
    <property type="match status" value="1"/>
</dbReference>
<proteinExistence type="predicted"/>
<keyword evidence="2" id="KW-0472">Membrane</keyword>
<dbReference type="PROSITE" id="PS51186">
    <property type="entry name" value="GNAT"/>
    <property type="match status" value="1"/>
</dbReference>
<dbReference type="AlphaFoldDB" id="A0A091CT39"/>
<evidence type="ECO:0000256" key="1">
    <source>
        <dbReference type="ARBA" id="ARBA00022679"/>
    </source>
</evidence>
<evidence type="ECO:0000256" key="2">
    <source>
        <dbReference type="SAM" id="Phobius"/>
    </source>
</evidence>
<dbReference type="Proteomes" id="UP000028990">
    <property type="component" value="Unassembled WGS sequence"/>
</dbReference>
<keyword evidence="2" id="KW-0812">Transmembrane</keyword>
<dbReference type="PANTHER" id="PTHR13947">
    <property type="entry name" value="GNAT FAMILY N-ACETYLTRANSFERASE"/>
    <property type="match status" value="1"/>
</dbReference>
<feature type="domain" description="N-acetyltransferase" evidence="3">
    <location>
        <begin position="72"/>
        <end position="220"/>
    </location>
</feature>
<keyword evidence="5" id="KW-1185">Reference proteome</keyword>